<feature type="repeat" description="PPR" evidence="2">
    <location>
        <begin position="149"/>
        <end position="183"/>
    </location>
</feature>
<feature type="repeat" description="PPR" evidence="2">
    <location>
        <begin position="250"/>
        <end position="284"/>
    </location>
</feature>
<keyword evidence="4" id="KW-1185">Reference proteome</keyword>
<evidence type="ECO:0000256" key="2">
    <source>
        <dbReference type="PROSITE-ProRule" id="PRU00708"/>
    </source>
</evidence>
<dbReference type="Pfam" id="PF01535">
    <property type="entry name" value="PPR"/>
    <property type="match status" value="3"/>
</dbReference>
<feature type="repeat" description="PPR" evidence="2">
    <location>
        <begin position="559"/>
        <end position="593"/>
    </location>
</feature>
<dbReference type="PANTHER" id="PTHR47926:SF533">
    <property type="entry name" value="DYW DOMAIN-CONTAINING PROTEIN"/>
    <property type="match status" value="1"/>
</dbReference>
<dbReference type="Gene3D" id="1.25.40.10">
    <property type="entry name" value="Tetratricopeptide repeat domain"/>
    <property type="match status" value="4"/>
</dbReference>
<organism evidence="3 4">
    <name type="scientific">Sphagnum troendelagicum</name>
    <dbReference type="NCBI Taxonomy" id="128251"/>
    <lineage>
        <taxon>Eukaryota</taxon>
        <taxon>Viridiplantae</taxon>
        <taxon>Streptophyta</taxon>
        <taxon>Embryophyta</taxon>
        <taxon>Bryophyta</taxon>
        <taxon>Sphagnophytina</taxon>
        <taxon>Sphagnopsida</taxon>
        <taxon>Sphagnales</taxon>
        <taxon>Sphagnaceae</taxon>
        <taxon>Sphagnum</taxon>
    </lineage>
</organism>
<protein>
    <recommendedName>
        <fullName evidence="5">Pentatricopeptide repeat-containing protein</fullName>
    </recommendedName>
</protein>
<dbReference type="InterPro" id="IPR002885">
    <property type="entry name" value="PPR_rpt"/>
</dbReference>
<dbReference type="Proteomes" id="UP001497512">
    <property type="component" value="Chromosome 3"/>
</dbReference>
<sequence length="713" mass="78715">MASLPSLQLLPSQARTSGWRGRPAAGILLLRDCAPSELQHQISQFQHSAAAGCAAAIAVPTAAQWVERKAARRDRKVGQKRIVEELWQKFFSDPSQWWDHRSEKVNAKYPDFKHKKTEEALWLCSNLCPKWVQAELVAAILPGTLESTPLFAWNTKLARYVKNGKSDDAMNLFRQMQQECVKPDRFTFIEVLKACGSLQALEDGRNIHTQITQSDCASHIFVGSSLVDMYVKCGSLEAAWKVFNSMHAHGIIAWNAIILGHLACGQAQKVLALSRQMQREGVKPNHVTVVGILNACASVGALKEGQCVHEQIIQCGLQSNPNVSSSLVDMYFECGSLEDAMTEFNRMPQHNAVAWNAVISGHVKCGQGMKALALYQEMQQRRVQPNLETFVGVLNVCASLSACVSVDALDEGRRVHEQIIECSLESDAVVSSSLVDMYVKCGSMEDGWRVFNKMPTHDLVAWNAMILGHVKYGQGQKALALAQEMRQDGVEPDPVTFAGVLSACASLGTLREGRCVHEQIIQCGLESDVDLGSRLVDMYAKCGSIEEAWRVFNILPTDNLAKWNAILEAYAIHGHVNEALGLFERMCNEAVKIDKLTFLSVLSACGRAGLVDEALYYFGSMTPDHKIFATEEHYTCMVDLLSCAGRLDEAEDLIKMMPCVPSASLWKALLGACKIHSNVEMGERIAKRVLEVDPKDATCYALLSEIRAAIEKL</sequence>
<feature type="repeat" description="PPR" evidence="2">
    <location>
        <begin position="427"/>
        <end position="457"/>
    </location>
</feature>
<name>A0ABP0UDU7_9BRYO</name>
<evidence type="ECO:0008006" key="5">
    <source>
        <dbReference type="Google" id="ProtNLM"/>
    </source>
</evidence>
<dbReference type="PROSITE" id="PS51375">
    <property type="entry name" value="PPR"/>
    <property type="match status" value="6"/>
</dbReference>
<keyword evidence="1" id="KW-0677">Repeat</keyword>
<dbReference type="InterPro" id="IPR046960">
    <property type="entry name" value="PPR_At4g14850-like_plant"/>
</dbReference>
<feature type="repeat" description="PPR" evidence="2">
    <location>
        <begin position="351"/>
        <end position="385"/>
    </location>
</feature>
<evidence type="ECO:0000256" key="1">
    <source>
        <dbReference type="ARBA" id="ARBA00022737"/>
    </source>
</evidence>
<evidence type="ECO:0000313" key="4">
    <source>
        <dbReference type="Proteomes" id="UP001497512"/>
    </source>
</evidence>
<accession>A0ABP0UDU7</accession>
<gene>
    <name evidence="3" type="ORF">CSSPTR1EN2_LOCUS14649</name>
</gene>
<dbReference type="NCBIfam" id="TIGR00756">
    <property type="entry name" value="PPR"/>
    <property type="match status" value="8"/>
</dbReference>
<dbReference type="Pfam" id="PF13041">
    <property type="entry name" value="PPR_2"/>
    <property type="match status" value="5"/>
</dbReference>
<dbReference type="InterPro" id="IPR011990">
    <property type="entry name" value="TPR-like_helical_dom_sf"/>
</dbReference>
<reference evidence="3" key="1">
    <citation type="submission" date="2024-02" db="EMBL/GenBank/DDBJ databases">
        <authorList>
            <consortium name="ELIXIR-Norway"/>
            <consortium name="Elixir Norway"/>
        </authorList>
    </citation>
    <scope>NUCLEOTIDE SEQUENCE</scope>
</reference>
<proteinExistence type="predicted"/>
<feature type="repeat" description="PPR" evidence="2">
    <location>
        <begin position="458"/>
        <end position="492"/>
    </location>
</feature>
<dbReference type="PANTHER" id="PTHR47926">
    <property type="entry name" value="PENTATRICOPEPTIDE REPEAT-CONTAINING PROTEIN"/>
    <property type="match status" value="1"/>
</dbReference>
<evidence type="ECO:0000313" key="3">
    <source>
        <dbReference type="EMBL" id="CAK9219580.1"/>
    </source>
</evidence>
<dbReference type="EMBL" id="OZ019895">
    <property type="protein sequence ID" value="CAK9219580.1"/>
    <property type="molecule type" value="Genomic_DNA"/>
</dbReference>